<evidence type="ECO:0000313" key="2">
    <source>
        <dbReference type="EMBL" id="PSJ39019.1"/>
    </source>
</evidence>
<name>A0A2P7QM29_9SPHN</name>
<gene>
    <name evidence="2" type="ORF">C7I55_17125</name>
</gene>
<dbReference type="AlphaFoldDB" id="A0A2P7QM29"/>
<organism evidence="2 3">
    <name type="scientific">Allosphingosinicella deserti</name>
    <dbReference type="NCBI Taxonomy" id="2116704"/>
    <lineage>
        <taxon>Bacteria</taxon>
        <taxon>Pseudomonadati</taxon>
        <taxon>Pseudomonadota</taxon>
        <taxon>Alphaproteobacteria</taxon>
        <taxon>Sphingomonadales</taxon>
        <taxon>Sphingomonadaceae</taxon>
        <taxon>Allosphingosinicella</taxon>
    </lineage>
</organism>
<dbReference type="EMBL" id="PXYI01000005">
    <property type="protein sequence ID" value="PSJ39019.1"/>
    <property type="molecule type" value="Genomic_DNA"/>
</dbReference>
<feature type="region of interest" description="Disordered" evidence="1">
    <location>
        <begin position="52"/>
        <end position="91"/>
    </location>
</feature>
<reference evidence="2 3" key="1">
    <citation type="submission" date="2018-03" db="EMBL/GenBank/DDBJ databases">
        <title>The draft genome of Sphingosinicella sp. GL-C-18.</title>
        <authorList>
            <person name="Liu L."/>
            <person name="Li L."/>
            <person name="Liang L."/>
            <person name="Zhang X."/>
            <person name="Wang T."/>
        </authorList>
    </citation>
    <scope>NUCLEOTIDE SEQUENCE [LARGE SCALE GENOMIC DNA]</scope>
    <source>
        <strain evidence="2 3">GL-C-18</strain>
    </source>
</reference>
<keyword evidence="3" id="KW-1185">Reference proteome</keyword>
<proteinExistence type="predicted"/>
<evidence type="ECO:0000256" key="1">
    <source>
        <dbReference type="SAM" id="MobiDB-lite"/>
    </source>
</evidence>
<comment type="caution">
    <text evidence="2">The sequence shown here is derived from an EMBL/GenBank/DDBJ whole genome shotgun (WGS) entry which is preliminary data.</text>
</comment>
<protein>
    <submittedName>
        <fullName evidence="2">Uncharacterized protein</fullName>
    </submittedName>
</protein>
<accession>A0A2P7QM29</accession>
<dbReference type="Proteomes" id="UP000241167">
    <property type="component" value="Unassembled WGS sequence"/>
</dbReference>
<feature type="region of interest" description="Disordered" evidence="1">
    <location>
        <begin position="109"/>
        <end position="141"/>
    </location>
</feature>
<dbReference type="RefSeq" id="WP_106514217.1">
    <property type="nucleotide sequence ID" value="NZ_PXYI01000005.1"/>
</dbReference>
<evidence type="ECO:0000313" key="3">
    <source>
        <dbReference type="Proteomes" id="UP000241167"/>
    </source>
</evidence>
<sequence>MMRTLRGMIVRRPLRAYVPVMPRILRLLALLAVLLSPLSMIVHAPAMAAMTEASAATAANGHHQAAATHPSAMANHCAPQEQDEKSPARSPDCALACAALPSGSALLTMRAPLPAPHDPLPLLSEPHGLDPEAATPPPRAS</sequence>
<feature type="compositionally biased region" description="Low complexity" evidence="1">
    <location>
        <begin position="52"/>
        <end position="69"/>
    </location>
</feature>